<gene>
    <name evidence="1" type="ORF">CK203_034972</name>
</gene>
<organism evidence="1 2">
    <name type="scientific">Vitis vinifera</name>
    <name type="common">Grape</name>
    <dbReference type="NCBI Taxonomy" id="29760"/>
    <lineage>
        <taxon>Eukaryota</taxon>
        <taxon>Viridiplantae</taxon>
        <taxon>Streptophyta</taxon>
        <taxon>Embryophyta</taxon>
        <taxon>Tracheophyta</taxon>
        <taxon>Spermatophyta</taxon>
        <taxon>Magnoliopsida</taxon>
        <taxon>eudicotyledons</taxon>
        <taxon>Gunneridae</taxon>
        <taxon>Pentapetalae</taxon>
        <taxon>rosids</taxon>
        <taxon>Vitales</taxon>
        <taxon>Vitaceae</taxon>
        <taxon>Viteae</taxon>
        <taxon>Vitis</taxon>
    </lineage>
</organism>
<dbReference type="AlphaFoldDB" id="A0A438FYI0"/>
<dbReference type="Proteomes" id="UP000288805">
    <property type="component" value="Unassembled WGS sequence"/>
</dbReference>
<sequence>MVMKMVMFNNGFSDNSKERLPLIGSLEGVDGEEGSGRISFSWLLKKPSEFPLPQESQLEDFELEVQS</sequence>
<comment type="caution">
    <text evidence="1">The sequence shown here is derived from an EMBL/GenBank/DDBJ whole genome shotgun (WGS) entry which is preliminary data.</text>
</comment>
<reference evidence="1 2" key="1">
    <citation type="journal article" date="2018" name="PLoS Genet.">
        <title>Population sequencing reveals clonal diversity and ancestral inbreeding in the grapevine cultivar Chardonnay.</title>
        <authorList>
            <person name="Roach M.J."/>
            <person name="Johnson D.L."/>
            <person name="Bohlmann J."/>
            <person name="van Vuuren H.J."/>
            <person name="Jones S.J."/>
            <person name="Pretorius I.S."/>
            <person name="Schmidt S.A."/>
            <person name="Borneman A.R."/>
        </authorList>
    </citation>
    <scope>NUCLEOTIDE SEQUENCE [LARGE SCALE GENOMIC DNA]</scope>
    <source>
        <strain evidence="2">cv. Chardonnay</strain>
        <tissue evidence="1">Leaf</tissue>
    </source>
</reference>
<protein>
    <submittedName>
        <fullName evidence="1">Uncharacterized protein</fullName>
    </submittedName>
</protein>
<evidence type="ECO:0000313" key="1">
    <source>
        <dbReference type="EMBL" id="RVW65031.1"/>
    </source>
</evidence>
<name>A0A438FYI0_VITVI</name>
<dbReference type="EMBL" id="QGNW01000693">
    <property type="protein sequence ID" value="RVW65031.1"/>
    <property type="molecule type" value="Genomic_DNA"/>
</dbReference>
<proteinExistence type="predicted"/>
<accession>A0A438FYI0</accession>
<evidence type="ECO:0000313" key="2">
    <source>
        <dbReference type="Proteomes" id="UP000288805"/>
    </source>
</evidence>